<dbReference type="SUPFAM" id="SSF52096">
    <property type="entry name" value="ClpP/crotonase"/>
    <property type="match status" value="1"/>
</dbReference>
<keyword evidence="5" id="KW-1185">Reference proteome</keyword>
<sequence length="250" mass="28033">MRPLLLAVLAAPAAGFHALLGAQRDGPLRHETRSVPFMAGGTPRVPWKAPGMDNPQWIDVFNRMYRERIMFMGQNIDDNFANTMISVMLYLESEDANSPVAMYFNVAGGVMKSGLAMYDTMRIMPYDIQTVNMGICAQVSAFLVAGGTKGKRFALPNSRFAMQNPGIMPPLDEKGNPRQRRMQATEMQLEVQETLRDKKRMLDGFATFTGRSLDQLTEDFSRDFYLTADEAVAYGMVDQLLLRKRAEVSV</sequence>
<organism evidence="4 5">
    <name type="scientific">Prymnesium parvum</name>
    <name type="common">Toxic golden alga</name>
    <dbReference type="NCBI Taxonomy" id="97485"/>
    <lineage>
        <taxon>Eukaryota</taxon>
        <taxon>Haptista</taxon>
        <taxon>Haptophyta</taxon>
        <taxon>Prymnesiophyceae</taxon>
        <taxon>Prymnesiales</taxon>
        <taxon>Prymnesiaceae</taxon>
        <taxon>Prymnesium</taxon>
    </lineage>
</organism>
<evidence type="ECO:0000313" key="4">
    <source>
        <dbReference type="EMBL" id="KAL1522766.1"/>
    </source>
</evidence>
<dbReference type="AlphaFoldDB" id="A0AB34JQA1"/>
<dbReference type="InterPro" id="IPR029045">
    <property type="entry name" value="ClpP/crotonase-like_dom_sf"/>
</dbReference>
<keyword evidence="3" id="KW-0732">Signal</keyword>
<dbReference type="PANTHER" id="PTHR10381:SF11">
    <property type="entry name" value="ATP-DEPENDENT CLP PROTEASE PROTEOLYTIC SUBUNIT, MITOCHONDRIAL"/>
    <property type="match status" value="1"/>
</dbReference>
<dbReference type="CDD" id="cd07017">
    <property type="entry name" value="S14_ClpP_2"/>
    <property type="match status" value="1"/>
</dbReference>
<feature type="signal peptide" evidence="3">
    <location>
        <begin position="1"/>
        <end position="15"/>
    </location>
</feature>
<protein>
    <recommendedName>
        <fullName evidence="2">ATP-dependent Clp protease proteolytic subunit</fullName>
    </recommendedName>
</protein>
<dbReference type="EMBL" id="JBGBPQ010000006">
    <property type="protein sequence ID" value="KAL1522766.1"/>
    <property type="molecule type" value="Genomic_DNA"/>
</dbReference>
<dbReference type="GO" id="GO:0006515">
    <property type="term" value="P:protein quality control for misfolded or incompletely synthesized proteins"/>
    <property type="evidence" value="ECO:0007669"/>
    <property type="project" value="TreeGrafter"/>
</dbReference>
<dbReference type="InterPro" id="IPR001907">
    <property type="entry name" value="ClpP"/>
</dbReference>
<dbReference type="HAMAP" id="MF_00444">
    <property type="entry name" value="ClpP"/>
    <property type="match status" value="1"/>
</dbReference>
<dbReference type="Gene3D" id="3.90.226.10">
    <property type="entry name" value="2-enoyl-CoA Hydratase, Chain A, domain 1"/>
    <property type="match status" value="1"/>
</dbReference>
<dbReference type="GO" id="GO:0051117">
    <property type="term" value="F:ATPase binding"/>
    <property type="evidence" value="ECO:0007669"/>
    <property type="project" value="TreeGrafter"/>
</dbReference>
<evidence type="ECO:0000256" key="2">
    <source>
        <dbReference type="RuleBase" id="RU003567"/>
    </source>
</evidence>
<accession>A0AB34JQA1</accession>
<dbReference type="PANTHER" id="PTHR10381">
    <property type="entry name" value="ATP-DEPENDENT CLP PROTEASE PROTEOLYTIC SUBUNIT"/>
    <property type="match status" value="1"/>
</dbReference>
<name>A0AB34JQA1_PRYPA</name>
<dbReference type="GO" id="GO:0004252">
    <property type="term" value="F:serine-type endopeptidase activity"/>
    <property type="evidence" value="ECO:0007669"/>
    <property type="project" value="InterPro"/>
</dbReference>
<gene>
    <name evidence="4" type="ORF">AB1Y20_017738</name>
</gene>
<feature type="chain" id="PRO_5044204575" description="ATP-dependent Clp protease proteolytic subunit" evidence="3">
    <location>
        <begin position="16"/>
        <end position="250"/>
    </location>
</feature>
<evidence type="ECO:0000256" key="3">
    <source>
        <dbReference type="SAM" id="SignalP"/>
    </source>
</evidence>
<comment type="similarity">
    <text evidence="1 2">Belongs to the peptidase S14 family.</text>
</comment>
<evidence type="ECO:0000313" key="5">
    <source>
        <dbReference type="Proteomes" id="UP001515480"/>
    </source>
</evidence>
<dbReference type="Pfam" id="PF00574">
    <property type="entry name" value="CLP_protease"/>
    <property type="match status" value="1"/>
</dbReference>
<dbReference type="Proteomes" id="UP001515480">
    <property type="component" value="Unassembled WGS sequence"/>
</dbReference>
<proteinExistence type="inferred from homology"/>
<evidence type="ECO:0000256" key="1">
    <source>
        <dbReference type="ARBA" id="ARBA00007039"/>
    </source>
</evidence>
<comment type="caution">
    <text evidence="4">The sequence shown here is derived from an EMBL/GenBank/DDBJ whole genome shotgun (WGS) entry which is preliminary data.</text>
</comment>
<dbReference type="GO" id="GO:0009368">
    <property type="term" value="C:endopeptidase Clp complex"/>
    <property type="evidence" value="ECO:0007669"/>
    <property type="project" value="TreeGrafter"/>
</dbReference>
<dbReference type="GO" id="GO:0004176">
    <property type="term" value="F:ATP-dependent peptidase activity"/>
    <property type="evidence" value="ECO:0007669"/>
    <property type="project" value="InterPro"/>
</dbReference>
<dbReference type="InterPro" id="IPR023562">
    <property type="entry name" value="ClpP/TepA"/>
</dbReference>
<reference evidence="4 5" key="1">
    <citation type="journal article" date="2024" name="Science">
        <title>Giant polyketide synthase enzymes in the biosynthesis of giant marine polyether toxins.</title>
        <authorList>
            <person name="Fallon T.R."/>
            <person name="Shende V.V."/>
            <person name="Wierzbicki I.H."/>
            <person name="Pendleton A.L."/>
            <person name="Watervoot N.F."/>
            <person name="Auber R.P."/>
            <person name="Gonzalez D.J."/>
            <person name="Wisecaver J.H."/>
            <person name="Moore B.S."/>
        </authorList>
    </citation>
    <scope>NUCLEOTIDE SEQUENCE [LARGE SCALE GENOMIC DNA]</scope>
    <source>
        <strain evidence="4 5">12B1</strain>
    </source>
</reference>
<dbReference type="PRINTS" id="PR00127">
    <property type="entry name" value="CLPPROTEASEP"/>
</dbReference>